<dbReference type="AlphaFoldDB" id="A0A7V2T1N3"/>
<name>A0A7V2T1N3_LEUMU</name>
<dbReference type="GO" id="GO:0046930">
    <property type="term" value="C:pore complex"/>
    <property type="evidence" value="ECO:0007669"/>
    <property type="project" value="UniProtKB-KW"/>
</dbReference>
<keyword evidence="7" id="KW-0406">Ion transport</keyword>
<keyword evidence="10" id="KW-0998">Cell outer membrane</keyword>
<dbReference type="Pfam" id="PF13609">
    <property type="entry name" value="Porin_4"/>
    <property type="match status" value="1"/>
</dbReference>
<comment type="caution">
    <text evidence="13">The sequence shown here is derived from an EMBL/GenBank/DDBJ whole genome shotgun (WGS) entry which is preliminary data.</text>
</comment>
<dbReference type="GO" id="GO:0009279">
    <property type="term" value="C:cell outer membrane"/>
    <property type="evidence" value="ECO:0007669"/>
    <property type="project" value="UniProtKB-SubCell"/>
</dbReference>
<comment type="subunit">
    <text evidence="2">Homotrimer.</text>
</comment>
<gene>
    <name evidence="13" type="ORF">ENJ51_09265</name>
</gene>
<evidence type="ECO:0000256" key="2">
    <source>
        <dbReference type="ARBA" id="ARBA00011233"/>
    </source>
</evidence>
<dbReference type="GO" id="GO:0006811">
    <property type="term" value="P:monoatomic ion transport"/>
    <property type="evidence" value="ECO:0007669"/>
    <property type="project" value="UniProtKB-KW"/>
</dbReference>
<protein>
    <submittedName>
        <fullName evidence="13">Porin</fullName>
    </submittedName>
</protein>
<keyword evidence="8" id="KW-0626">Porin</keyword>
<evidence type="ECO:0000259" key="12">
    <source>
        <dbReference type="Pfam" id="PF13609"/>
    </source>
</evidence>
<feature type="signal peptide" evidence="11">
    <location>
        <begin position="1"/>
        <end position="21"/>
    </location>
</feature>
<dbReference type="PANTHER" id="PTHR34501:SF9">
    <property type="entry name" value="MAJOR OUTER MEMBRANE PROTEIN P.IA"/>
    <property type="match status" value="1"/>
</dbReference>
<evidence type="ECO:0000256" key="10">
    <source>
        <dbReference type="ARBA" id="ARBA00023237"/>
    </source>
</evidence>
<dbReference type="Gene3D" id="2.40.160.10">
    <property type="entry name" value="Porin"/>
    <property type="match status" value="1"/>
</dbReference>
<keyword evidence="9" id="KW-0472">Membrane</keyword>
<evidence type="ECO:0000256" key="5">
    <source>
        <dbReference type="ARBA" id="ARBA00022692"/>
    </source>
</evidence>
<proteinExistence type="predicted"/>
<sequence>MKKLLAIAVAAGLAAPMAVMADTTLYGKMKVSVGSNKNAAGDSVTTVEAHSSRIGVKGSTPMDNGMSITHKVEFSTKNAIDNSTGGTAALGARDAWVGMKGNFGEVRVGRHATPLSLSSDAYDIMNVGGHKSIGNGPFRVSNAIAYLKGFGPVGFAAAYVPDETHGVNSDVISTLINYSSNGIYTAWGHQKAKGGTATDTLTLGYTAPAGHKASLVYNKTGDYKGTALNGRYKFGKAYVQAEIGKVKDVDGSYKVGELGYKLGKGTTVWTSLGKNDMAKSKASHARIGITSNF</sequence>
<keyword evidence="6 11" id="KW-0732">Signal</keyword>
<dbReference type="CDD" id="cd00342">
    <property type="entry name" value="gram_neg_porins"/>
    <property type="match status" value="1"/>
</dbReference>
<evidence type="ECO:0000256" key="11">
    <source>
        <dbReference type="SAM" id="SignalP"/>
    </source>
</evidence>
<keyword evidence="3" id="KW-0813">Transport</keyword>
<accession>A0A7V2T1N3</accession>
<feature type="chain" id="PRO_5031008363" evidence="11">
    <location>
        <begin position="22"/>
        <end position="293"/>
    </location>
</feature>
<keyword evidence="5" id="KW-0812">Transmembrane</keyword>
<feature type="domain" description="Porin" evidence="12">
    <location>
        <begin position="8"/>
        <end position="275"/>
    </location>
</feature>
<dbReference type="InterPro" id="IPR050298">
    <property type="entry name" value="Gram-neg_bact_OMP"/>
</dbReference>
<keyword evidence="4" id="KW-1134">Transmembrane beta strand</keyword>
<dbReference type="SUPFAM" id="SSF56935">
    <property type="entry name" value="Porins"/>
    <property type="match status" value="1"/>
</dbReference>
<dbReference type="EMBL" id="DRMS01000344">
    <property type="protein sequence ID" value="HFC92987.1"/>
    <property type="molecule type" value="Genomic_DNA"/>
</dbReference>
<evidence type="ECO:0000256" key="9">
    <source>
        <dbReference type="ARBA" id="ARBA00023136"/>
    </source>
</evidence>
<evidence type="ECO:0000256" key="8">
    <source>
        <dbReference type="ARBA" id="ARBA00023114"/>
    </source>
</evidence>
<reference evidence="13" key="1">
    <citation type="journal article" date="2020" name="mSystems">
        <title>Genome- and Community-Level Interaction Insights into Carbon Utilization and Element Cycling Functions of Hydrothermarchaeota in Hydrothermal Sediment.</title>
        <authorList>
            <person name="Zhou Z."/>
            <person name="Liu Y."/>
            <person name="Xu W."/>
            <person name="Pan J."/>
            <person name="Luo Z.H."/>
            <person name="Li M."/>
        </authorList>
    </citation>
    <scope>NUCLEOTIDE SEQUENCE [LARGE SCALE GENOMIC DNA]</scope>
    <source>
        <strain evidence="13">HyVt-493</strain>
    </source>
</reference>
<dbReference type="PANTHER" id="PTHR34501">
    <property type="entry name" value="PROTEIN YDDL-RELATED"/>
    <property type="match status" value="1"/>
</dbReference>
<dbReference type="Proteomes" id="UP000885750">
    <property type="component" value="Unassembled WGS sequence"/>
</dbReference>
<dbReference type="InterPro" id="IPR033900">
    <property type="entry name" value="Gram_neg_porin_domain"/>
</dbReference>
<evidence type="ECO:0000256" key="6">
    <source>
        <dbReference type="ARBA" id="ARBA00022729"/>
    </source>
</evidence>
<organism evidence="13">
    <name type="scientific">Leucothrix mucor</name>
    <dbReference type="NCBI Taxonomy" id="45248"/>
    <lineage>
        <taxon>Bacteria</taxon>
        <taxon>Pseudomonadati</taxon>
        <taxon>Pseudomonadota</taxon>
        <taxon>Gammaproteobacteria</taxon>
        <taxon>Thiotrichales</taxon>
        <taxon>Thiotrichaceae</taxon>
        <taxon>Leucothrix</taxon>
    </lineage>
</organism>
<evidence type="ECO:0000256" key="3">
    <source>
        <dbReference type="ARBA" id="ARBA00022448"/>
    </source>
</evidence>
<comment type="subcellular location">
    <subcellularLocation>
        <location evidence="1">Cell outer membrane</location>
        <topology evidence="1">Multi-pass membrane protein</topology>
    </subcellularLocation>
</comment>
<dbReference type="InterPro" id="IPR023614">
    <property type="entry name" value="Porin_dom_sf"/>
</dbReference>
<dbReference type="GO" id="GO:0015288">
    <property type="term" value="F:porin activity"/>
    <property type="evidence" value="ECO:0007669"/>
    <property type="project" value="UniProtKB-KW"/>
</dbReference>
<evidence type="ECO:0000256" key="7">
    <source>
        <dbReference type="ARBA" id="ARBA00023065"/>
    </source>
</evidence>
<evidence type="ECO:0000313" key="13">
    <source>
        <dbReference type="EMBL" id="HFC92987.1"/>
    </source>
</evidence>
<evidence type="ECO:0000256" key="4">
    <source>
        <dbReference type="ARBA" id="ARBA00022452"/>
    </source>
</evidence>
<evidence type="ECO:0000256" key="1">
    <source>
        <dbReference type="ARBA" id="ARBA00004571"/>
    </source>
</evidence>